<name>A0A9X0QIB1_9BACT</name>
<evidence type="ECO:0000313" key="2">
    <source>
        <dbReference type="Proteomes" id="UP000535182"/>
    </source>
</evidence>
<sequence length="80" mass="9929">MMKAPLGDEIGFLWNATRGNRLRPWRSPYLRWRLETYSGQRAESVRARDFWNLFWKEKRQLFRFLRWTREIKSYSKSGDK</sequence>
<reference evidence="1 2" key="1">
    <citation type="submission" date="2020-08" db="EMBL/GenBank/DDBJ databases">
        <title>Genomic Encyclopedia of Type Strains, Phase IV (KMG-V): Genome sequencing to study the core and pangenomes of soil and plant-associated prokaryotes.</title>
        <authorList>
            <person name="Whitman W."/>
        </authorList>
    </citation>
    <scope>NUCLEOTIDE SEQUENCE [LARGE SCALE GENOMIC DNA]</scope>
    <source>
        <strain evidence="1 2">X5P2</strain>
    </source>
</reference>
<dbReference type="Proteomes" id="UP000535182">
    <property type="component" value="Unassembled WGS sequence"/>
</dbReference>
<dbReference type="EMBL" id="JACHEB010000012">
    <property type="protein sequence ID" value="MBB5330881.1"/>
    <property type="molecule type" value="Genomic_DNA"/>
</dbReference>
<evidence type="ECO:0000313" key="1">
    <source>
        <dbReference type="EMBL" id="MBB5330881.1"/>
    </source>
</evidence>
<organism evidence="1 2">
    <name type="scientific">Tunturiibacter gelidiferens</name>
    <dbReference type="NCBI Taxonomy" id="3069689"/>
    <lineage>
        <taxon>Bacteria</taxon>
        <taxon>Pseudomonadati</taxon>
        <taxon>Acidobacteriota</taxon>
        <taxon>Terriglobia</taxon>
        <taxon>Terriglobales</taxon>
        <taxon>Acidobacteriaceae</taxon>
        <taxon>Tunturiibacter</taxon>
    </lineage>
</organism>
<protein>
    <submittedName>
        <fullName evidence="1">Uncharacterized protein</fullName>
    </submittedName>
</protein>
<accession>A0A9X0QIB1</accession>
<dbReference type="AlphaFoldDB" id="A0A9X0QIB1"/>
<keyword evidence="2" id="KW-1185">Reference proteome</keyword>
<proteinExistence type="predicted"/>
<comment type="caution">
    <text evidence="1">The sequence shown here is derived from an EMBL/GenBank/DDBJ whole genome shotgun (WGS) entry which is preliminary data.</text>
</comment>
<gene>
    <name evidence="1" type="ORF">HDF14_004518</name>
</gene>